<dbReference type="EMBL" id="VBSN01000027">
    <property type="protein sequence ID" value="KAA6440722.1"/>
    <property type="molecule type" value="Genomic_DNA"/>
</dbReference>
<feature type="transmembrane region" description="Helical" evidence="1">
    <location>
        <begin position="46"/>
        <end position="67"/>
    </location>
</feature>
<keyword evidence="3" id="KW-1185">Reference proteome</keyword>
<comment type="caution">
    <text evidence="2">The sequence shown here is derived from an EMBL/GenBank/DDBJ whole genome shotgun (WGS) entry which is preliminary data.</text>
</comment>
<proteinExistence type="predicted"/>
<feature type="transmembrane region" description="Helical" evidence="1">
    <location>
        <begin position="228"/>
        <end position="248"/>
    </location>
</feature>
<evidence type="ECO:0008006" key="4">
    <source>
        <dbReference type="Google" id="ProtNLM"/>
    </source>
</evidence>
<feature type="transmembrane region" description="Helical" evidence="1">
    <location>
        <begin position="144"/>
        <end position="162"/>
    </location>
</feature>
<protein>
    <recommendedName>
        <fullName evidence="4">DUF2157 domain-containing protein</fullName>
    </recommendedName>
</protein>
<evidence type="ECO:0000256" key="1">
    <source>
        <dbReference type="SAM" id="Phobius"/>
    </source>
</evidence>
<evidence type="ECO:0000313" key="3">
    <source>
        <dbReference type="Proteomes" id="UP000323994"/>
    </source>
</evidence>
<dbReference type="OrthoDB" id="1120077at2"/>
<accession>A0A5M8R3G8</accession>
<feature type="transmembrane region" description="Helical" evidence="1">
    <location>
        <begin position="313"/>
        <end position="331"/>
    </location>
</feature>
<feature type="transmembrane region" description="Helical" evidence="1">
    <location>
        <begin position="290"/>
        <end position="307"/>
    </location>
</feature>
<sequence>MELDKKEAAVIDKAIRFWESTNKISPEQAKALHNSYQLRNENVNAIAIYALIAAISCGLLAFGALVIDEKWIELLRKKWGFSETIFGVVFTLAAVLFVVLAKRNRKKYPEARTSTETYNIAIILTVAIAITYWTRSFANFNGNYALPLFIATLAYGAVAVYLKSSLLWTVMIISFAGWWGAQTHYWSGGSYRFMGMNYPLRMTVFGLFVWAASGIVSRVKPLIKFGEVTYTIGLFLFLLAGWTLSIFGNYDDLSGWTVIKQSHFWYWAVGFSLVLASLLFYAFNNKQDTLRDLCLVFFLLNIYTRYFEYFWDRTNKGIFFAVLALSFWLVGRKAEQWRNKKKIPATDKLTNE</sequence>
<feature type="transmembrane region" description="Helical" evidence="1">
    <location>
        <begin position="264"/>
        <end position="283"/>
    </location>
</feature>
<feature type="transmembrane region" description="Helical" evidence="1">
    <location>
        <begin position="167"/>
        <end position="186"/>
    </location>
</feature>
<feature type="transmembrane region" description="Helical" evidence="1">
    <location>
        <begin position="198"/>
        <end position="216"/>
    </location>
</feature>
<keyword evidence="1" id="KW-0472">Membrane</keyword>
<dbReference type="Proteomes" id="UP000323994">
    <property type="component" value="Unassembled WGS sequence"/>
</dbReference>
<evidence type="ECO:0000313" key="2">
    <source>
        <dbReference type="EMBL" id="KAA6440722.1"/>
    </source>
</evidence>
<dbReference type="RefSeq" id="WP_139011712.1">
    <property type="nucleotide sequence ID" value="NZ_VBSN01000027.1"/>
</dbReference>
<organism evidence="2 3">
    <name type="scientific">Dyadobacter flavalbus</name>
    <dbReference type="NCBI Taxonomy" id="2579942"/>
    <lineage>
        <taxon>Bacteria</taxon>
        <taxon>Pseudomonadati</taxon>
        <taxon>Bacteroidota</taxon>
        <taxon>Cytophagia</taxon>
        <taxon>Cytophagales</taxon>
        <taxon>Spirosomataceae</taxon>
        <taxon>Dyadobacter</taxon>
    </lineage>
</organism>
<keyword evidence="1" id="KW-1133">Transmembrane helix</keyword>
<reference evidence="2 3" key="1">
    <citation type="submission" date="2019-05" db="EMBL/GenBank/DDBJ databases">
        <authorList>
            <person name="Qu J.-H."/>
        </authorList>
    </citation>
    <scope>NUCLEOTIDE SEQUENCE [LARGE SCALE GENOMIC DNA]</scope>
    <source>
        <strain evidence="2 3">NS28</strain>
    </source>
</reference>
<feature type="transmembrane region" description="Helical" evidence="1">
    <location>
        <begin position="79"/>
        <end position="100"/>
    </location>
</feature>
<keyword evidence="1" id="KW-0812">Transmembrane</keyword>
<dbReference type="AlphaFoldDB" id="A0A5M8R3G8"/>
<feature type="transmembrane region" description="Helical" evidence="1">
    <location>
        <begin position="120"/>
        <end position="138"/>
    </location>
</feature>
<name>A0A5M8R3G8_9BACT</name>
<gene>
    <name evidence="2" type="ORF">FEM33_09120</name>
</gene>